<evidence type="ECO:0000313" key="1">
    <source>
        <dbReference type="EMBL" id="KAK8756814.1"/>
    </source>
</evidence>
<gene>
    <name evidence="1" type="ORF">V5799_000480</name>
</gene>
<sequence length="107" mass="12412">MVQACCASTVCEECGKYCNCYWTVDFGLYQHHNSVEDVTSLLWNKTAAQHYPSPEMQVGLLSTLDFKCGLHTLSPWVRAFYHWNWNCLVVTVGQHLELRHCYACWMC</sequence>
<evidence type="ECO:0000313" key="2">
    <source>
        <dbReference type="Proteomes" id="UP001321473"/>
    </source>
</evidence>
<dbReference type="Proteomes" id="UP001321473">
    <property type="component" value="Unassembled WGS sequence"/>
</dbReference>
<accession>A0AAQ4D2X4</accession>
<proteinExistence type="predicted"/>
<comment type="caution">
    <text evidence="1">The sequence shown here is derived from an EMBL/GenBank/DDBJ whole genome shotgun (WGS) entry which is preliminary data.</text>
</comment>
<organism evidence="1 2">
    <name type="scientific">Amblyomma americanum</name>
    <name type="common">Lone star tick</name>
    <dbReference type="NCBI Taxonomy" id="6943"/>
    <lineage>
        <taxon>Eukaryota</taxon>
        <taxon>Metazoa</taxon>
        <taxon>Ecdysozoa</taxon>
        <taxon>Arthropoda</taxon>
        <taxon>Chelicerata</taxon>
        <taxon>Arachnida</taxon>
        <taxon>Acari</taxon>
        <taxon>Parasitiformes</taxon>
        <taxon>Ixodida</taxon>
        <taxon>Ixodoidea</taxon>
        <taxon>Ixodidae</taxon>
        <taxon>Amblyomminae</taxon>
        <taxon>Amblyomma</taxon>
    </lineage>
</organism>
<reference evidence="1 2" key="1">
    <citation type="journal article" date="2023" name="Arcadia Sci">
        <title>De novo assembly of a long-read Amblyomma americanum tick genome.</title>
        <authorList>
            <person name="Chou S."/>
            <person name="Poskanzer K.E."/>
            <person name="Rollins M."/>
            <person name="Thuy-Boun P.S."/>
        </authorList>
    </citation>
    <scope>NUCLEOTIDE SEQUENCE [LARGE SCALE GENOMIC DNA]</scope>
    <source>
        <strain evidence="1">F_SG_1</strain>
        <tissue evidence="1">Salivary glands</tissue>
    </source>
</reference>
<keyword evidence="2" id="KW-1185">Reference proteome</keyword>
<dbReference type="AlphaFoldDB" id="A0AAQ4D2X4"/>
<protein>
    <submittedName>
        <fullName evidence="1">Uncharacterized protein</fullName>
    </submittedName>
</protein>
<name>A0AAQ4D2X4_AMBAM</name>
<dbReference type="EMBL" id="JARKHS020035881">
    <property type="protein sequence ID" value="KAK8756814.1"/>
    <property type="molecule type" value="Genomic_DNA"/>
</dbReference>